<organism evidence="5 6">
    <name type="scientific">Advenella kashmirensis</name>
    <dbReference type="NCBI Taxonomy" id="310575"/>
    <lineage>
        <taxon>Bacteria</taxon>
        <taxon>Pseudomonadati</taxon>
        <taxon>Pseudomonadota</taxon>
        <taxon>Betaproteobacteria</taxon>
        <taxon>Burkholderiales</taxon>
        <taxon>Alcaligenaceae</taxon>
    </lineage>
</organism>
<evidence type="ECO:0000313" key="5">
    <source>
        <dbReference type="EMBL" id="HBP31428.1"/>
    </source>
</evidence>
<name>A0A356LL36_9BURK</name>
<feature type="domain" description="HTH araC/xylS-type" evidence="4">
    <location>
        <begin position="236"/>
        <end position="339"/>
    </location>
</feature>
<reference evidence="5 6" key="1">
    <citation type="journal article" date="2018" name="Nat. Biotechnol.">
        <title>A standardized bacterial taxonomy based on genome phylogeny substantially revises the tree of life.</title>
        <authorList>
            <person name="Parks D.H."/>
            <person name="Chuvochina M."/>
            <person name="Waite D.W."/>
            <person name="Rinke C."/>
            <person name="Skarshewski A."/>
            <person name="Chaumeil P.A."/>
            <person name="Hugenholtz P."/>
        </authorList>
    </citation>
    <scope>NUCLEOTIDE SEQUENCE [LARGE SCALE GENOMIC DNA]</scope>
    <source>
        <strain evidence="5">UBA10707</strain>
    </source>
</reference>
<dbReference type="SUPFAM" id="SSF46689">
    <property type="entry name" value="Homeodomain-like"/>
    <property type="match status" value="1"/>
</dbReference>
<evidence type="ECO:0000313" key="6">
    <source>
        <dbReference type="Proteomes" id="UP000264036"/>
    </source>
</evidence>
<dbReference type="PROSITE" id="PS00041">
    <property type="entry name" value="HTH_ARAC_FAMILY_1"/>
    <property type="match status" value="1"/>
</dbReference>
<evidence type="ECO:0000256" key="3">
    <source>
        <dbReference type="ARBA" id="ARBA00023163"/>
    </source>
</evidence>
<keyword evidence="3" id="KW-0804">Transcription</keyword>
<dbReference type="Pfam" id="PF12833">
    <property type="entry name" value="HTH_18"/>
    <property type="match status" value="1"/>
</dbReference>
<dbReference type="Gene3D" id="1.10.10.60">
    <property type="entry name" value="Homeodomain-like"/>
    <property type="match status" value="1"/>
</dbReference>
<dbReference type="PANTHER" id="PTHR43280">
    <property type="entry name" value="ARAC-FAMILY TRANSCRIPTIONAL REGULATOR"/>
    <property type="match status" value="1"/>
</dbReference>
<dbReference type="InterPro" id="IPR018060">
    <property type="entry name" value="HTH_AraC"/>
</dbReference>
<evidence type="ECO:0000259" key="4">
    <source>
        <dbReference type="PROSITE" id="PS01124"/>
    </source>
</evidence>
<dbReference type="SMART" id="SM00342">
    <property type="entry name" value="HTH_ARAC"/>
    <property type="match status" value="1"/>
</dbReference>
<comment type="caution">
    <text evidence="5">The sequence shown here is derived from an EMBL/GenBank/DDBJ whole genome shotgun (WGS) entry which is preliminary data.</text>
</comment>
<proteinExistence type="predicted"/>
<dbReference type="Proteomes" id="UP000264036">
    <property type="component" value="Unassembled WGS sequence"/>
</dbReference>
<dbReference type="GO" id="GO:0003700">
    <property type="term" value="F:DNA-binding transcription factor activity"/>
    <property type="evidence" value="ECO:0007669"/>
    <property type="project" value="InterPro"/>
</dbReference>
<keyword evidence="2" id="KW-0238">DNA-binding</keyword>
<dbReference type="AlphaFoldDB" id="A0A356LL36"/>
<dbReference type="InterPro" id="IPR009057">
    <property type="entry name" value="Homeodomain-like_sf"/>
</dbReference>
<gene>
    <name evidence="5" type="ORF">DD666_18715</name>
</gene>
<keyword evidence="1" id="KW-0805">Transcription regulation</keyword>
<evidence type="ECO:0000256" key="1">
    <source>
        <dbReference type="ARBA" id="ARBA00023015"/>
    </source>
</evidence>
<dbReference type="InterPro" id="IPR018062">
    <property type="entry name" value="HTH_AraC-typ_CS"/>
</dbReference>
<dbReference type="PROSITE" id="PS01124">
    <property type="entry name" value="HTH_ARAC_FAMILY_2"/>
    <property type="match status" value="1"/>
</dbReference>
<accession>A0A356LL36</accession>
<dbReference type="EMBL" id="DOEK01000039">
    <property type="protein sequence ID" value="HBP31428.1"/>
    <property type="molecule type" value="Genomic_DNA"/>
</dbReference>
<sequence>MYFKDFVNGLSGPFRLNSMMAGTDINLPRFNQILPQVLPNAQLRPAAQQTLAFGVNLSAFALTAKASVVMLQANHADLILAPSALAPTASNSQRWFLLCAWEAVEFTENANSRTLQPGDLLLIHSSGAASLRPRVKLDCTIIALQEPCVAHWQSLFRQACNQHFCADSGWARLLSVYLRELNESFMERIATVPSDQSVCLDTVLSLAVMMMGQSVPHGLAGRIPDRRRQARHKLYTDITLWLYLNFGEANLTGKKVAREFRISVRTLHKLFREFNDSASFAIFLNNIRMWNARNMLRDSLLGHLNVSDIGWLCGFADPAHFGKVFKKHHSITPGQMRDIAHSNDGPQAPY</sequence>
<dbReference type="PANTHER" id="PTHR43280:SF31">
    <property type="entry name" value="TRANSCRIPTIONAL REGULATORY PROTEIN"/>
    <property type="match status" value="1"/>
</dbReference>
<protein>
    <recommendedName>
        <fullName evidence="4">HTH araC/xylS-type domain-containing protein</fullName>
    </recommendedName>
</protein>
<evidence type="ECO:0000256" key="2">
    <source>
        <dbReference type="ARBA" id="ARBA00023125"/>
    </source>
</evidence>
<dbReference type="GO" id="GO:0043565">
    <property type="term" value="F:sequence-specific DNA binding"/>
    <property type="evidence" value="ECO:0007669"/>
    <property type="project" value="InterPro"/>
</dbReference>